<evidence type="ECO:0008006" key="4">
    <source>
        <dbReference type="Google" id="ProtNLM"/>
    </source>
</evidence>
<keyword evidence="1" id="KW-1133">Transmembrane helix</keyword>
<dbReference type="Proteomes" id="UP001370100">
    <property type="component" value="Unassembled WGS sequence"/>
</dbReference>
<feature type="transmembrane region" description="Helical" evidence="1">
    <location>
        <begin position="12"/>
        <end position="36"/>
    </location>
</feature>
<keyword evidence="1" id="KW-0472">Membrane</keyword>
<reference evidence="2 3" key="1">
    <citation type="submission" date="2024-03" db="EMBL/GenBank/DDBJ databases">
        <title>Actinomycetospora sp. OC33-EN06, a novel actinomycete isolated from wild orchid (Aerides multiflora).</title>
        <authorList>
            <person name="Suriyachadkun C."/>
        </authorList>
    </citation>
    <scope>NUCLEOTIDE SEQUENCE [LARGE SCALE GENOMIC DNA]</scope>
    <source>
        <strain evidence="2 3">OC33-EN06</strain>
    </source>
</reference>
<evidence type="ECO:0000313" key="2">
    <source>
        <dbReference type="EMBL" id="MEJ2890619.1"/>
    </source>
</evidence>
<dbReference type="PROSITE" id="PS51318">
    <property type="entry name" value="TAT"/>
    <property type="match status" value="1"/>
</dbReference>
<organism evidence="2 3">
    <name type="scientific">Actinomycetospora aeridis</name>
    <dbReference type="NCBI Taxonomy" id="3129231"/>
    <lineage>
        <taxon>Bacteria</taxon>
        <taxon>Bacillati</taxon>
        <taxon>Actinomycetota</taxon>
        <taxon>Actinomycetes</taxon>
        <taxon>Pseudonocardiales</taxon>
        <taxon>Pseudonocardiaceae</taxon>
        <taxon>Actinomycetospora</taxon>
    </lineage>
</organism>
<keyword evidence="1" id="KW-0812">Transmembrane</keyword>
<accession>A0ABU8NGU2</accession>
<name>A0ABU8NGU2_9PSEU</name>
<feature type="transmembrane region" description="Helical" evidence="1">
    <location>
        <begin position="56"/>
        <end position="86"/>
    </location>
</feature>
<dbReference type="InterPro" id="IPR006311">
    <property type="entry name" value="TAT_signal"/>
</dbReference>
<evidence type="ECO:0000256" key="1">
    <source>
        <dbReference type="SAM" id="Phobius"/>
    </source>
</evidence>
<keyword evidence="3" id="KW-1185">Reference proteome</keyword>
<gene>
    <name evidence="2" type="ORF">WCD41_29460</name>
</gene>
<dbReference type="RefSeq" id="WP_337718818.1">
    <property type="nucleotide sequence ID" value="NZ_JBBEGL010000015.1"/>
</dbReference>
<comment type="caution">
    <text evidence="2">The sequence shown here is derived from an EMBL/GenBank/DDBJ whole genome shotgun (WGS) entry which is preliminary data.</text>
</comment>
<evidence type="ECO:0000313" key="3">
    <source>
        <dbReference type="Proteomes" id="UP001370100"/>
    </source>
</evidence>
<dbReference type="EMBL" id="JBBEGL010000015">
    <property type="protein sequence ID" value="MEJ2890619.1"/>
    <property type="molecule type" value="Genomic_DNA"/>
</dbReference>
<protein>
    <recommendedName>
        <fullName evidence="4">Integral membrane protein</fullName>
    </recommendedName>
</protein>
<feature type="transmembrane region" description="Helical" evidence="1">
    <location>
        <begin position="93"/>
        <end position="110"/>
    </location>
</feature>
<proteinExistence type="predicted"/>
<feature type="transmembrane region" description="Helical" evidence="1">
    <location>
        <begin position="116"/>
        <end position="134"/>
    </location>
</feature>
<sequence length="138" mass="14059">MRAEGARRAALRVAAVALLVDGLGFGVFVPVAIASIAQGRGVPLVLGFPTYGGGPFAGYGVPTTVPLLLAFGAVCLLQGVAAVLVWRRRPSGAVLTLVAVALGAVFWWGFALPFGPVLGVLAVVLVLVGWPALAQSER</sequence>